<evidence type="ECO:0000313" key="23">
    <source>
        <dbReference type="RefSeq" id="XP_023932529.1"/>
    </source>
</evidence>
<feature type="domain" description="G-protein coupled receptors family 1 profile" evidence="11">
    <location>
        <begin position="63"/>
        <end position="318"/>
    </location>
</feature>
<dbReference type="PRINTS" id="PR00237">
    <property type="entry name" value="GPCRRHODOPSN"/>
</dbReference>
<feature type="transmembrane region" description="Helical" evidence="10">
    <location>
        <begin position="214"/>
        <end position="234"/>
    </location>
</feature>
<protein>
    <submittedName>
        <fullName evidence="13 14">Uncharacterized protein LOC106174514</fullName>
    </submittedName>
</protein>
<feature type="transmembrane region" description="Helical" evidence="10">
    <location>
        <begin position="86"/>
        <end position="110"/>
    </location>
</feature>
<evidence type="ECO:0000256" key="5">
    <source>
        <dbReference type="ARBA" id="ARBA00023040"/>
    </source>
</evidence>
<evidence type="ECO:0000256" key="3">
    <source>
        <dbReference type="ARBA" id="ARBA00022692"/>
    </source>
</evidence>
<keyword evidence="12" id="KW-1185">Reference proteome</keyword>
<feature type="transmembrane region" description="Helical" evidence="10">
    <location>
        <begin position="294"/>
        <end position="313"/>
    </location>
</feature>
<evidence type="ECO:0000313" key="16">
    <source>
        <dbReference type="RefSeq" id="XP_013411561.1"/>
    </source>
</evidence>
<dbReference type="KEGG" id="lak:106174514"/>
<sequence>MAAEATTSMVNYAIVLNTTVLAPMFSTENDTAMERNKTGFDETALNKWFYPTMAVVTFIGMVFNFVSILALWLIPHKPWRPFHYFLMYLAISDWLLLFICFVGATTATVMFQSAVDFQLSDEQLCAGNTLSDLSCYLIIPPFLATTGLVINQYLSVSHALRYSSMVTNRRALISIILSCVLVVCTYFIMHGIALAQSVTTCDDHYKRYILYREYYLAITTIVLSVVNVAIYIMIYAQARKVSKYGDHCLPAGERSHHDRLTTTIAILLATIILFWTPGTLASIFAIVNHENSDLVFTLLQIITNIMFFLNSISDPLIYGIRLKEVRHGYGILFTKLKKLCNCHKETQDDNGYVLTRMRSVDHGRNGSTCKRLTTSDIVTDDSDEHKKNGEHKTAMVLNETITEPTEETKLTM</sequence>
<evidence type="ECO:0000256" key="10">
    <source>
        <dbReference type="SAM" id="Phobius"/>
    </source>
</evidence>
<evidence type="ECO:0000256" key="2">
    <source>
        <dbReference type="ARBA" id="ARBA00022475"/>
    </source>
</evidence>
<evidence type="ECO:0000313" key="13">
    <source>
        <dbReference type="RefSeq" id="XP_013411558.1"/>
    </source>
</evidence>
<dbReference type="GO" id="GO:0004930">
    <property type="term" value="F:G protein-coupled receptor activity"/>
    <property type="evidence" value="ECO:0007669"/>
    <property type="project" value="UniProtKB-KW"/>
</dbReference>
<evidence type="ECO:0000313" key="22">
    <source>
        <dbReference type="RefSeq" id="XP_013411568.1"/>
    </source>
</evidence>
<comment type="subcellular location">
    <subcellularLocation>
        <location evidence="1">Cell membrane</location>
        <topology evidence="1">Multi-pass membrane protein</topology>
    </subcellularLocation>
</comment>
<feature type="transmembrane region" description="Helical" evidence="10">
    <location>
        <begin position="171"/>
        <end position="194"/>
    </location>
</feature>
<keyword evidence="2" id="KW-1003">Cell membrane</keyword>
<organism evidence="12 21">
    <name type="scientific">Lingula anatina</name>
    <name type="common">Brachiopod</name>
    <name type="synonym">Lingula unguis</name>
    <dbReference type="NCBI Taxonomy" id="7574"/>
    <lineage>
        <taxon>Eukaryota</taxon>
        <taxon>Metazoa</taxon>
        <taxon>Spiralia</taxon>
        <taxon>Lophotrochozoa</taxon>
        <taxon>Brachiopoda</taxon>
        <taxon>Linguliformea</taxon>
        <taxon>Lingulata</taxon>
        <taxon>Lingulida</taxon>
        <taxon>Linguloidea</taxon>
        <taxon>Lingulidae</taxon>
        <taxon>Lingula</taxon>
    </lineage>
</organism>
<gene>
    <name evidence="13 14 15 16 17 18 19 20 21 22 23" type="primary">LOC106174514</name>
</gene>
<dbReference type="Pfam" id="PF00001">
    <property type="entry name" value="7tm_1"/>
    <property type="match status" value="1"/>
</dbReference>
<evidence type="ECO:0000313" key="19">
    <source>
        <dbReference type="RefSeq" id="XP_013411565.1"/>
    </source>
</evidence>
<dbReference type="GeneID" id="106174514"/>
<dbReference type="RefSeq" id="XP_023932529.1">
    <property type="nucleotide sequence ID" value="XM_024076761.1"/>
</dbReference>
<keyword evidence="4 10" id="KW-1133">Transmembrane helix</keyword>
<evidence type="ECO:0000313" key="14">
    <source>
        <dbReference type="RefSeq" id="XP_013411559.1"/>
    </source>
</evidence>
<evidence type="ECO:0000313" key="15">
    <source>
        <dbReference type="RefSeq" id="XP_013411560.1"/>
    </source>
</evidence>
<evidence type="ECO:0000256" key="9">
    <source>
        <dbReference type="ARBA" id="ARBA00023224"/>
    </source>
</evidence>
<accession>A0A1S3JMG7</accession>
<dbReference type="RefSeq" id="XP_013411559.1">
    <property type="nucleotide sequence ID" value="XM_013556105.1"/>
</dbReference>
<evidence type="ECO:0000313" key="18">
    <source>
        <dbReference type="RefSeq" id="XP_013411564.1"/>
    </source>
</evidence>
<dbReference type="Gene3D" id="1.20.1070.10">
    <property type="entry name" value="Rhodopsin 7-helix transmembrane proteins"/>
    <property type="match status" value="1"/>
</dbReference>
<keyword evidence="9" id="KW-0807">Transducer</keyword>
<dbReference type="Proteomes" id="UP000085678">
    <property type="component" value="Unplaced"/>
</dbReference>
<dbReference type="RefSeq" id="XP_013411560.1">
    <property type="nucleotide sequence ID" value="XM_013556106.2"/>
</dbReference>
<dbReference type="RefSeq" id="XP_013411561.1">
    <property type="nucleotide sequence ID" value="XM_013556107.1"/>
</dbReference>
<evidence type="ECO:0000256" key="6">
    <source>
        <dbReference type="ARBA" id="ARBA00023136"/>
    </source>
</evidence>
<dbReference type="OMA" id="CNCHKET"/>
<dbReference type="SUPFAM" id="SSF81321">
    <property type="entry name" value="Family A G protein-coupled receptor-like"/>
    <property type="match status" value="1"/>
</dbReference>
<dbReference type="RefSeq" id="XP_013411558.1">
    <property type="nucleotide sequence ID" value="XM_013556104.1"/>
</dbReference>
<dbReference type="RefSeq" id="XP_013411565.1">
    <property type="nucleotide sequence ID" value="XM_013556111.1"/>
</dbReference>
<dbReference type="RefSeq" id="XP_013411568.1">
    <property type="nucleotide sequence ID" value="XM_013556114.1"/>
</dbReference>
<keyword evidence="7" id="KW-0675">Receptor</keyword>
<dbReference type="InterPro" id="IPR000276">
    <property type="entry name" value="GPCR_Rhodpsn"/>
</dbReference>
<keyword evidence="3 10" id="KW-0812">Transmembrane</keyword>
<feature type="transmembrane region" description="Helical" evidence="10">
    <location>
        <begin position="48"/>
        <end position="74"/>
    </location>
</feature>
<dbReference type="PANTHER" id="PTHR24246:SF27">
    <property type="entry name" value="ADENOSINE RECEPTOR, ISOFORM A"/>
    <property type="match status" value="1"/>
</dbReference>
<evidence type="ECO:0000313" key="21">
    <source>
        <dbReference type="RefSeq" id="XP_013411567.1"/>
    </source>
</evidence>
<feature type="transmembrane region" description="Helical" evidence="10">
    <location>
        <begin position="264"/>
        <end position="288"/>
    </location>
</feature>
<keyword evidence="6 10" id="KW-0472">Membrane</keyword>
<evidence type="ECO:0000256" key="1">
    <source>
        <dbReference type="ARBA" id="ARBA00004651"/>
    </source>
</evidence>
<feature type="transmembrane region" description="Helical" evidence="10">
    <location>
        <begin position="130"/>
        <end position="150"/>
    </location>
</feature>
<evidence type="ECO:0000256" key="8">
    <source>
        <dbReference type="ARBA" id="ARBA00023180"/>
    </source>
</evidence>
<reference evidence="13 14" key="1">
    <citation type="submission" date="2025-04" db="UniProtKB">
        <authorList>
            <consortium name="RefSeq"/>
        </authorList>
    </citation>
    <scope>IDENTIFICATION</scope>
    <source>
        <tissue evidence="13 14">Gonads</tissue>
    </source>
</reference>
<keyword evidence="5" id="KW-0297">G-protein coupled receptor</keyword>
<dbReference type="InterPro" id="IPR017452">
    <property type="entry name" value="GPCR_Rhodpsn_7TM"/>
</dbReference>
<dbReference type="RefSeq" id="XP_013411567.1">
    <property type="nucleotide sequence ID" value="XM_013556113.1"/>
</dbReference>
<dbReference type="AlphaFoldDB" id="A0A1S3JMG7"/>
<dbReference type="PROSITE" id="PS50262">
    <property type="entry name" value="G_PROTEIN_RECEP_F1_2"/>
    <property type="match status" value="1"/>
</dbReference>
<keyword evidence="8" id="KW-0325">Glycoprotein</keyword>
<dbReference type="GO" id="GO:0005886">
    <property type="term" value="C:plasma membrane"/>
    <property type="evidence" value="ECO:0007669"/>
    <property type="project" value="UniProtKB-SubCell"/>
</dbReference>
<dbReference type="RefSeq" id="XP_013411566.1">
    <property type="nucleotide sequence ID" value="XM_013556112.1"/>
</dbReference>
<evidence type="ECO:0000256" key="7">
    <source>
        <dbReference type="ARBA" id="ARBA00023170"/>
    </source>
</evidence>
<dbReference type="RefSeq" id="XP_013411562.1">
    <property type="nucleotide sequence ID" value="XM_013556108.1"/>
</dbReference>
<evidence type="ECO:0000259" key="11">
    <source>
        <dbReference type="PROSITE" id="PS50262"/>
    </source>
</evidence>
<evidence type="ECO:0000313" key="12">
    <source>
        <dbReference type="Proteomes" id="UP000085678"/>
    </source>
</evidence>
<proteinExistence type="predicted"/>
<evidence type="ECO:0000313" key="17">
    <source>
        <dbReference type="RefSeq" id="XP_013411562.1"/>
    </source>
</evidence>
<dbReference type="CDD" id="cd00637">
    <property type="entry name" value="7tm_classA_rhodopsin-like"/>
    <property type="match status" value="1"/>
</dbReference>
<name>A0A1S3JMG7_LINAN</name>
<dbReference type="RefSeq" id="XP_013411564.1">
    <property type="nucleotide sequence ID" value="XM_013556110.1"/>
</dbReference>
<evidence type="ECO:0000313" key="20">
    <source>
        <dbReference type="RefSeq" id="XP_013411566.1"/>
    </source>
</evidence>
<dbReference type="PANTHER" id="PTHR24246">
    <property type="entry name" value="OLFACTORY RECEPTOR AND ADENOSINE RECEPTOR"/>
    <property type="match status" value="1"/>
</dbReference>
<evidence type="ECO:0000256" key="4">
    <source>
        <dbReference type="ARBA" id="ARBA00022989"/>
    </source>
</evidence>